<dbReference type="AlphaFoldDB" id="A0A9P7E012"/>
<dbReference type="SMART" id="SM00355">
    <property type="entry name" value="ZnF_C2H2"/>
    <property type="match status" value="2"/>
</dbReference>
<evidence type="ECO:0000256" key="3">
    <source>
        <dbReference type="ARBA" id="ARBA00022771"/>
    </source>
</evidence>
<dbReference type="GO" id="GO:0000978">
    <property type="term" value="F:RNA polymerase II cis-regulatory region sequence-specific DNA binding"/>
    <property type="evidence" value="ECO:0007669"/>
    <property type="project" value="TreeGrafter"/>
</dbReference>
<keyword evidence="4" id="KW-0862">Zinc</keyword>
<dbReference type="EMBL" id="JABBWG010000044">
    <property type="protein sequence ID" value="KAG1807315.1"/>
    <property type="molecule type" value="Genomic_DNA"/>
</dbReference>
<evidence type="ECO:0000256" key="4">
    <source>
        <dbReference type="ARBA" id="ARBA00022833"/>
    </source>
</evidence>
<dbReference type="GO" id="GO:0000785">
    <property type="term" value="C:chromatin"/>
    <property type="evidence" value="ECO:0007669"/>
    <property type="project" value="TreeGrafter"/>
</dbReference>
<dbReference type="PROSITE" id="PS50157">
    <property type="entry name" value="ZINC_FINGER_C2H2_2"/>
    <property type="match status" value="2"/>
</dbReference>
<feature type="compositionally biased region" description="Pro residues" evidence="6">
    <location>
        <begin position="163"/>
        <end position="183"/>
    </location>
</feature>
<evidence type="ECO:0000256" key="1">
    <source>
        <dbReference type="ARBA" id="ARBA00022723"/>
    </source>
</evidence>
<proteinExistence type="predicted"/>
<gene>
    <name evidence="8" type="ORF">BJ212DRAFT_1387659</name>
</gene>
<keyword evidence="1" id="KW-0479">Metal-binding</keyword>
<evidence type="ECO:0000313" key="9">
    <source>
        <dbReference type="Proteomes" id="UP000807769"/>
    </source>
</evidence>
<dbReference type="Pfam" id="PF00096">
    <property type="entry name" value="zf-C2H2"/>
    <property type="match status" value="2"/>
</dbReference>
<feature type="region of interest" description="Disordered" evidence="6">
    <location>
        <begin position="1"/>
        <end position="64"/>
    </location>
</feature>
<keyword evidence="9" id="KW-1185">Reference proteome</keyword>
<dbReference type="GO" id="GO:0000981">
    <property type="term" value="F:DNA-binding transcription factor activity, RNA polymerase II-specific"/>
    <property type="evidence" value="ECO:0007669"/>
    <property type="project" value="UniProtKB-ARBA"/>
</dbReference>
<evidence type="ECO:0000313" key="8">
    <source>
        <dbReference type="EMBL" id="KAG1807315.1"/>
    </source>
</evidence>
<name>A0A9P7E012_9AGAM</name>
<sequence>MPRHTSTKHDSTSSQIYSTQYSSVQYLSDSSQSAGHSPQSPTAPSSLSQSSQSSGTANGKKKHVCSTCDRGFTTSGHLARHLRVHTGERNHKCPFPGCETRCSRQDNLQQHYRIHLSPGSRRSSSSATRAAIARAVGISGSGTKNSRTASSLISSERNSSDTPSPPPALEHAIPPAPDSPPPLVQAFSVPPYSDSMHSGSVSSRSPTPPENSFPSMIGQHSQSMSNGQVASHSSPIQSHYSDSTPSYDESSQANYGYVSAAVSQPSSGHAVHDHSYDYSQAYGEKPSMSRIHSSSLHQSPMENVHDGSPQSSAHLSSVSSRLSISHISHPHSYPTHYQAVSTPSPESPHSVSPHSQLSSPNYSTYRDDSHEVASYQNGSGILDPVSDHSSISGSYMNTQNNVVHGSYSHTLMSHHSSIPRYDSPPPVLAPIQDERVLRGDIRIPQMHHSITPPASLSYMHHSQVQSSYPYHAPHVGLGQGAWKADNALRARPSTGYV</sequence>
<dbReference type="RefSeq" id="XP_041187984.1">
    <property type="nucleotide sequence ID" value="XM_041336887.1"/>
</dbReference>
<keyword evidence="2" id="KW-0677">Repeat</keyword>
<organism evidence="8 9">
    <name type="scientific">Suillus subaureus</name>
    <dbReference type="NCBI Taxonomy" id="48587"/>
    <lineage>
        <taxon>Eukaryota</taxon>
        <taxon>Fungi</taxon>
        <taxon>Dikarya</taxon>
        <taxon>Basidiomycota</taxon>
        <taxon>Agaricomycotina</taxon>
        <taxon>Agaricomycetes</taxon>
        <taxon>Agaricomycetidae</taxon>
        <taxon>Boletales</taxon>
        <taxon>Suillineae</taxon>
        <taxon>Suillaceae</taxon>
        <taxon>Suillus</taxon>
    </lineage>
</organism>
<dbReference type="GO" id="GO:0005667">
    <property type="term" value="C:transcription regulator complex"/>
    <property type="evidence" value="ECO:0007669"/>
    <property type="project" value="TreeGrafter"/>
</dbReference>
<feature type="compositionally biased region" description="Polar residues" evidence="6">
    <location>
        <begin position="212"/>
        <end position="251"/>
    </location>
</feature>
<feature type="compositionally biased region" description="Polar residues" evidence="6">
    <location>
        <begin position="290"/>
        <end position="301"/>
    </location>
</feature>
<dbReference type="PANTHER" id="PTHR14003">
    <property type="entry name" value="TRANSCRIPTIONAL REPRESSOR PROTEIN YY"/>
    <property type="match status" value="1"/>
</dbReference>
<dbReference type="Proteomes" id="UP000807769">
    <property type="component" value="Unassembled WGS sequence"/>
</dbReference>
<feature type="domain" description="C2H2-type" evidence="7">
    <location>
        <begin position="91"/>
        <end position="120"/>
    </location>
</feature>
<dbReference type="InterPro" id="IPR036236">
    <property type="entry name" value="Znf_C2H2_sf"/>
</dbReference>
<evidence type="ECO:0000256" key="6">
    <source>
        <dbReference type="SAM" id="MobiDB-lite"/>
    </source>
</evidence>
<dbReference type="Gene3D" id="3.30.160.60">
    <property type="entry name" value="Classic Zinc Finger"/>
    <property type="match status" value="2"/>
</dbReference>
<dbReference type="GO" id="GO:0008270">
    <property type="term" value="F:zinc ion binding"/>
    <property type="evidence" value="ECO:0007669"/>
    <property type="project" value="UniProtKB-KW"/>
</dbReference>
<keyword evidence="3 5" id="KW-0863">Zinc-finger</keyword>
<protein>
    <recommendedName>
        <fullName evidence="7">C2H2-type domain-containing protein</fullName>
    </recommendedName>
</protein>
<evidence type="ECO:0000259" key="7">
    <source>
        <dbReference type="PROSITE" id="PS50157"/>
    </source>
</evidence>
<feature type="region of interest" description="Disordered" evidence="6">
    <location>
        <begin position="286"/>
        <end position="366"/>
    </location>
</feature>
<feature type="compositionally biased region" description="Polar residues" evidence="6">
    <location>
        <begin position="141"/>
        <end position="162"/>
    </location>
</feature>
<feature type="compositionally biased region" description="Low complexity" evidence="6">
    <location>
        <begin position="308"/>
        <end position="332"/>
    </location>
</feature>
<dbReference type="GO" id="GO:0031519">
    <property type="term" value="C:PcG protein complex"/>
    <property type="evidence" value="ECO:0007669"/>
    <property type="project" value="TreeGrafter"/>
</dbReference>
<dbReference type="InterPro" id="IPR013087">
    <property type="entry name" value="Znf_C2H2_type"/>
</dbReference>
<dbReference type="GeneID" id="64630903"/>
<feature type="domain" description="C2H2-type" evidence="7">
    <location>
        <begin position="63"/>
        <end position="90"/>
    </location>
</feature>
<dbReference type="SUPFAM" id="SSF57667">
    <property type="entry name" value="beta-beta-alpha zinc fingers"/>
    <property type="match status" value="1"/>
</dbReference>
<feature type="compositionally biased region" description="Low complexity" evidence="6">
    <location>
        <begin position="340"/>
        <end position="355"/>
    </location>
</feature>
<feature type="compositionally biased region" description="Low complexity" evidence="6">
    <location>
        <begin position="12"/>
        <end position="54"/>
    </location>
</feature>
<dbReference type="PROSITE" id="PS00028">
    <property type="entry name" value="ZINC_FINGER_C2H2_1"/>
    <property type="match status" value="2"/>
</dbReference>
<dbReference type="OrthoDB" id="6365676at2759"/>
<feature type="compositionally biased region" description="Polar residues" evidence="6">
    <location>
        <begin position="195"/>
        <end position="205"/>
    </location>
</feature>
<accession>A0A9P7E012</accession>
<dbReference type="FunFam" id="3.30.160.60:FF:000072">
    <property type="entry name" value="zinc finger protein 143 isoform X1"/>
    <property type="match status" value="1"/>
</dbReference>
<feature type="region of interest" description="Disordered" evidence="6">
    <location>
        <begin position="138"/>
        <end position="251"/>
    </location>
</feature>
<evidence type="ECO:0000256" key="5">
    <source>
        <dbReference type="PROSITE-ProRule" id="PRU00042"/>
    </source>
</evidence>
<reference evidence="8" key="1">
    <citation type="journal article" date="2020" name="New Phytol.">
        <title>Comparative genomics reveals dynamic genome evolution in host specialist ectomycorrhizal fungi.</title>
        <authorList>
            <person name="Lofgren L.A."/>
            <person name="Nguyen N.H."/>
            <person name="Vilgalys R."/>
            <person name="Ruytinx J."/>
            <person name="Liao H.L."/>
            <person name="Branco S."/>
            <person name="Kuo A."/>
            <person name="LaButti K."/>
            <person name="Lipzen A."/>
            <person name="Andreopoulos W."/>
            <person name="Pangilinan J."/>
            <person name="Riley R."/>
            <person name="Hundley H."/>
            <person name="Na H."/>
            <person name="Barry K."/>
            <person name="Grigoriev I.V."/>
            <person name="Stajich J.E."/>
            <person name="Kennedy P.G."/>
        </authorList>
    </citation>
    <scope>NUCLEOTIDE SEQUENCE</scope>
    <source>
        <strain evidence="8">MN1</strain>
    </source>
</reference>
<comment type="caution">
    <text evidence="8">The sequence shown here is derived from an EMBL/GenBank/DDBJ whole genome shotgun (WGS) entry which is preliminary data.</text>
</comment>
<dbReference type="PANTHER" id="PTHR14003:SF19">
    <property type="entry name" value="YY2 TRANSCRIPTION FACTOR"/>
    <property type="match status" value="1"/>
</dbReference>
<evidence type="ECO:0000256" key="2">
    <source>
        <dbReference type="ARBA" id="ARBA00022737"/>
    </source>
</evidence>